<dbReference type="InterPro" id="IPR016156">
    <property type="entry name" value="FAD/NAD-linked_Rdtase_dimer_sf"/>
</dbReference>
<dbReference type="SUPFAM" id="SSF51905">
    <property type="entry name" value="FAD/NAD(P)-binding domain"/>
    <property type="match status" value="1"/>
</dbReference>
<evidence type="ECO:0000256" key="2">
    <source>
        <dbReference type="ARBA" id="ARBA00022827"/>
    </source>
</evidence>
<dbReference type="GO" id="GO:0012501">
    <property type="term" value="P:programmed cell death"/>
    <property type="evidence" value="ECO:0007669"/>
    <property type="project" value="TreeGrafter"/>
</dbReference>
<keyword evidence="1" id="KW-0285">Flavoprotein</keyword>
<protein>
    <submittedName>
        <fullName evidence="5">Rubredoxin-NAD(+) reductase</fullName>
        <ecNumber evidence="5">1.18.1.1</ecNumber>
    </submittedName>
</protein>
<dbReference type="GO" id="GO:0005737">
    <property type="term" value="C:cytoplasm"/>
    <property type="evidence" value="ECO:0007669"/>
    <property type="project" value="TreeGrafter"/>
</dbReference>
<dbReference type="AlphaFoldDB" id="A0A448NZM2"/>
<dbReference type="GO" id="GO:0033108">
    <property type="term" value="P:mitochondrial respiratory chain complex assembly"/>
    <property type="evidence" value="ECO:0007669"/>
    <property type="project" value="TreeGrafter"/>
</dbReference>
<feature type="domain" description="FAD/NAD(P)-binding" evidence="4">
    <location>
        <begin position="4"/>
        <end position="304"/>
    </location>
</feature>
<dbReference type="PRINTS" id="PR00469">
    <property type="entry name" value="PNDRDTASEII"/>
</dbReference>
<accession>A0A448NZM2</accession>
<dbReference type="Gene3D" id="3.30.390.30">
    <property type="match status" value="1"/>
</dbReference>
<dbReference type="InterPro" id="IPR023753">
    <property type="entry name" value="FAD/NAD-binding_dom"/>
</dbReference>
<keyword evidence="3 5" id="KW-0560">Oxidoreductase</keyword>
<name>A0A448NZM2_9ACTN</name>
<reference evidence="5 6" key="1">
    <citation type="submission" date="2018-12" db="EMBL/GenBank/DDBJ databases">
        <authorList>
            <consortium name="Pathogen Informatics"/>
        </authorList>
    </citation>
    <scope>NUCLEOTIDE SEQUENCE [LARGE SCALE GENOMIC DNA]</scope>
    <source>
        <strain evidence="5 6">NCTC13652</strain>
    </source>
</reference>
<dbReference type="OrthoDB" id="3568330at2"/>
<dbReference type="GO" id="GO:0015044">
    <property type="term" value="F:rubredoxin-NAD+ reductase activity"/>
    <property type="evidence" value="ECO:0007669"/>
    <property type="project" value="UniProtKB-EC"/>
</dbReference>
<dbReference type="EMBL" id="LR134473">
    <property type="protein sequence ID" value="VEI03398.1"/>
    <property type="molecule type" value="Genomic_DNA"/>
</dbReference>
<dbReference type="InterPro" id="IPR050446">
    <property type="entry name" value="FAD-oxidoreductase/Apoptosis"/>
</dbReference>
<proteinExistence type="predicted"/>
<keyword evidence="6" id="KW-1185">Reference proteome</keyword>
<evidence type="ECO:0000256" key="3">
    <source>
        <dbReference type="ARBA" id="ARBA00023002"/>
    </source>
</evidence>
<evidence type="ECO:0000313" key="6">
    <source>
        <dbReference type="Proteomes" id="UP000277858"/>
    </source>
</evidence>
<organism evidence="5 6">
    <name type="scientific">Acidipropionibacterium jensenii</name>
    <dbReference type="NCBI Taxonomy" id="1749"/>
    <lineage>
        <taxon>Bacteria</taxon>
        <taxon>Bacillati</taxon>
        <taxon>Actinomycetota</taxon>
        <taxon>Actinomycetes</taxon>
        <taxon>Propionibacteriales</taxon>
        <taxon>Propionibacteriaceae</taxon>
        <taxon>Acidipropionibacterium</taxon>
    </lineage>
</organism>
<dbReference type="GO" id="GO:0071949">
    <property type="term" value="F:FAD binding"/>
    <property type="evidence" value="ECO:0007669"/>
    <property type="project" value="TreeGrafter"/>
</dbReference>
<dbReference type="Gene3D" id="3.50.50.60">
    <property type="entry name" value="FAD/NAD(P)-binding domain"/>
    <property type="match status" value="2"/>
</dbReference>
<dbReference type="Pfam" id="PF07992">
    <property type="entry name" value="Pyr_redox_2"/>
    <property type="match status" value="1"/>
</dbReference>
<sequence>MTHYDYLIVGGGMAADAAARGIRELDEEGTLGILSADTDPPYARPALSKNLWTDRHFPWHRALLRTRESTDADLHLATRVARILPKDQQVVTDRGETFGYQHLLLATGLTPRTLPDTEPGSVIYYRSAEDYRQLMSLSLSRDSFLVIGGGYIGAELAAALVGHGRRVTLVLPGQVLGDTMFPLDAAREYHQRFVDSGVHLICGHRVRRVGRRGPGGNGRWEGVTAILDDGRQLTVDGAVAGLGCVPDAEMARDAGLRVGDGILVDAHLRTSDPSIWAAGDIARYRDAVLGSTRVEHVDNAQTMGRAAGRAMAGDPEPYDYTPYIHSRVLGIDWQGIGQLDPALDTVATPMAGGGRVVAYLRAGRTVGVLLWRVDIGVEIARSLLSRRVSSPADLEAAVRR</sequence>
<dbReference type="InterPro" id="IPR036188">
    <property type="entry name" value="FAD/NAD-bd_sf"/>
</dbReference>
<dbReference type="STRING" id="1122997.GCA_000425285_02614"/>
<evidence type="ECO:0000313" key="5">
    <source>
        <dbReference type="EMBL" id="VEI03398.1"/>
    </source>
</evidence>
<gene>
    <name evidence="5" type="primary">alkT</name>
    <name evidence="5" type="ORF">NCTC13652_01599</name>
</gene>
<dbReference type="Proteomes" id="UP000277858">
    <property type="component" value="Chromosome"/>
</dbReference>
<evidence type="ECO:0000256" key="1">
    <source>
        <dbReference type="ARBA" id="ARBA00022630"/>
    </source>
</evidence>
<keyword evidence="2" id="KW-0274">FAD</keyword>
<dbReference type="PANTHER" id="PTHR43557:SF4">
    <property type="entry name" value="APOPTOSIS-INDUCING FACTOR 1, MITOCHONDRIAL"/>
    <property type="match status" value="1"/>
</dbReference>
<dbReference type="PANTHER" id="PTHR43557">
    <property type="entry name" value="APOPTOSIS-INDUCING FACTOR 1"/>
    <property type="match status" value="1"/>
</dbReference>
<dbReference type="GO" id="GO:0016174">
    <property type="term" value="F:NAD(P)H oxidase H2O2-forming activity"/>
    <property type="evidence" value="ECO:0007669"/>
    <property type="project" value="TreeGrafter"/>
</dbReference>
<dbReference type="PRINTS" id="PR00368">
    <property type="entry name" value="FADPNR"/>
</dbReference>
<dbReference type="EC" id="1.18.1.1" evidence="5"/>
<evidence type="ECO:0000259" key="4">
    <source>
        <dbReference type="Pfam" id="PF07992"/>
    </source>
</evidence>
<dbReference type="RefSeq" id="WP_028703856.1">
    <property type="nucleotide sequence ID" value="NZ_JAKDOF010000218.1"/>
</dbReference>
<dbReference type="SUPFAM" id="SSF55424">
    <property type="entry name" value="FAD/NAD-linked reductases, dimerisation (C-terminal) domain"/>
    <property type="match status" value="1"/>
</dbReference>